<comment type="caution">
    <text evidence="1">The sequence shown here is derived from an EMBL/GenBank/DDBJ whole genome shotgun (WGS) entry which is preliminary data.</text>
</comment>
<organism evidence="1 2">
    <name type="scientific">Tribonema minus</name>
    <dbReference type="NCBI Taxonomy" id="303371"/>
    <lineage>
        <taxon>Eukaryota</taxon>
        <taxon>Sar</taxon>
        <taxon>Stramenopiles</taxon>
        <taxon>Ochrophyta</taxon>
        <taxon>PX clade</taxon>
        <taxon>Xanthophyceae</taxon>
        <taxon>Tribonematales</taxon>
        <taxon>Tribonemataceae</taxon>
        <taxon>Tribonema</taxon>
    </lineage>
</organism>
<sequence>MPDEDLARVELQGLEDSPVWQMLWPTNGFQMSTWQQRYASVFENDEVYAFARAYARGERFGRVDDNVAEFFRFAMCDWRDQASFVRSLQVKNYIEAFVEDQEYYHPAVELLEHLDDIASNNTDFPWVNVYDKASEFMAAPPGADAVLSLAWRHTDFGCDYDDLDTQDIVGELVKCCNICPGYDPCSKNIVDCTKLVAMLFGCSTSDNVERVMQMRPWTKDAIRGARVHIQALEVQLSEMDLDRRDYRDYANHMARVQKVLLKNCK</sequence>
<gene>
    <name evidence="1" type="ORF">JKP88DRAFT_251660</name>
</gene>
<keyword evidence="2" id="KW-1185">Reference proteome</keyword>
<dbReference type="EMBL" id="JAFCMP010000021">
    <property type="protein sequence ID" value="KAG5191332.1"/>
    <property type="molecule type" value="Genomic_DNA"/>
</dbReference>
<protein>
    <submittedName>
        <fullName evidence="1">Uncharacterized protein</fullName>
    </submittedName>
</protein>
<evidence type="ECO:0000313" key="1">
    <source>
        <dbReference type="EMBL" id="KAG5191332.1"/>
    </source>
</evidence>
<name>A0A835ZFN5_9STRA</name>
<dbReference type="AlphaFoldDB" id="A0A835ZFN5"/>
<accession>A0A835ZFN5</accession>
<reference evidence="1" key="1">
    <citation type="submission" date="2021-02" db="EMBL/GenBank/DDBJ databases">
        <title>First Annotated Genome of the Yellow-green Alga Tribonema minus.</title>
        <authorList>
            <person name="Mahan K.M."/>
        </authorList>
    </citation>
    <scope>NUCLEOTIDE SEQUENCE</scope>
    <source>
        <strain evidence="1">UTEX B ZZ1240</strain>
    </source>
</reference>
<proteinExistence type="predicted"/>
<dbReference type="Proteomes" id="UP000664859">
    <property type="component" value="Unassembled WGS sequence"/>
</dbReference>
<evidence type="ECO:0000313" key="2">
    <source>
        <dbReference type="Proteomes" id="UP000664859"/>
    </source>
</evidence>